<sequence length="264" mass="29179">MVEFDDDSLSCVICYNVLYQPVRWPTDAVGMSPRENSITIGSCAHVFCRNCVVRCCATRPLCPVCRAPAPTGICAEFIQTLPIDPLTTAAIAAHLPDVHAANERRAQREAEALARSRKLMLYPLSNAKHLPRDMTSQMSLYEPRYIWMLARALASPNGEFGMLLASSDGKPGRGCCCTILRAGWGFKPRSEAAWFAEVGTRVRRCGYVTMKFKVGAEFELVAPAELEHVDQNMAARLMGWQRLQKLDWSKATAPLSVGRAVVLS</sequence>
<feature type="domain" description="RING-type" evidence="5">
    <location>
        <begin position="11"/>
        <end position="66"/>
    </location>
</feature>
<evidence type="ECO:0000256" key="4">
    <source>
        <dbReference type="PROSITE-ProRule" id="PRU00175"/>
    </source>
</evidence>
<dbReference type="GO" id="GO:0061630">
    <property type="term" value="F:ubiquitin protein ligase activity"/>
    <property type="evidence" value="ECO:0007669"/>
    <property type="project" value="TreeGrafter"/>
</dbReference>
<dbReference type="Gene3D" id="3.30.40.10">
    <property type="entry name" value="Zinc/RING finger domain, C3HC4 (zinc finger)"/>
    <property type="match status" value="1"/>
</dbReference>
<dbReference type="InterPro" id="IPR046336">
    <property type="entry name" value="Lon_prtase_N_sf"/>
</dbReference>
<reference evidence="6" key="1">
    <citation type="submission" date="2021-01" db="EMBL/GenBank/DDBJ databases">
        <authorList>
            <person name="Corre E."/>
            <person name="Pelletier E."/>
            <person name="Niang G."/>
            <person name="Scheremetjew M."/>
            <person name="Finn R."/>
            <person name="Kale V."/>
            <person name="Holt S."/>
            <person name="Cochrane G."/>
            <person name="Meng A."/>
            <person name="Brown T."/>
            <person name="Cohen L."/>
        </authorList>
    </citation>
    <scope>NUCLEOTIDE SEQUENCE</scope>
    <source>
        <strain evidence="6">CCMP281</strain>
    </source>
</reference>
<keyword evidence="1" id="KW-0479">Metal-binding</keyword>
<protein>
    <recommendedName>
        <fullName evidence="5">RING-type domain-containing protein</fullName>
    </recommendedName>
</protein>
<evidence type="ECO:0000313" key="6">
    <source>
        <dbReference type="EMBL" id="CAE0114752.1"/>
    </source>
</evidence>
<dbReference type="PANTHER" id="PTHR23327:SF42">
    <property type="entry name" value="LON PEPTIDASE N-TERMINAL DOMAIN AND RING FINGER PROTEIN C14F5.10C"/>
    <property type="match status" value="1"/>
</dbReference>
<dbReference type="PANTHER" id="PTHR23327">
    <property type="entry name" value="RING FINGER PROTEIN 127"/>
    <property type="match status" value="1"/>
</dbReference>
<dbReference type="EMBL" id="HBHX01027611">
    <property type="protein sequence ID" value="CAE0114752.1"/>
    <property type="molecule type" value="Transcribed_RNA"/>
</dbReference>
<evidence type="ECO:0000256" key="1">
    <source>
        <dbReference type="ARBA" id="ARBA00022723"/>
    </source>
</evidence>
<keyword evidence="3" id="KW-0862">Zinc</keyword>
<name>A0A7S3AVU3_9EUKA</name>
<dbReference type="InterPro" id="IPR017907">
    <property type="entry name" value="Znf_RING_CS"/>
</dbReference>
<dbReference type="GO" id="GO:0008270">
    <property type="term" value="F:zinc ion binding"/>
    <property type="evidence" value="ECO:0007669"/>
    <property type="project" value="UniProtKB-KW"/>
</dbReference>
<accession>A0A7S3AVU3</accession>
<organism evidence="6">
    <name type="scientific">Haptolina ericina</name>
    <dbReference type="NCBI Taxonomy" id="156174"/>
    <lineage>
        <taxon>Eukaryota</taxon>
        <taxon>Haptista</taxon>
        <taxon>Haptophyta</taxon>
        <taxon>Prymnesiophyceae</taxon>
        <taxon>Prymnesiales</taxon>
        <taxon>Prymnesiaceae</taxon>
        <taxon>Haptolina</taxon>
    </lineage>
</organism>
<dbReference type="AlphaFoldDB" id="A0A7S3AVU3"/>
<dbReference type="PROSITE" id="PS50089">
    <property type="entry name" value="ZF_RING_2"/>
    <property type="match status" value="1"/>
</dbReference>
<dbReference type="PROSITE" id="PS00518">
    <property type="entry name" value="ZF_RING_1"/>
    <property type="match status" value="1"/>
</dbReference>
<dbReference type="InterPro" id="IPR001841">
    <property type="entry name" value="Znf_RING"/>
</dbReference>
<dbReference type="Gene3D" id="2.30.130.40">
    <property type="entry name" value="LON domain-like"/>
    <property type="match status" value="1"/>
</dbReference>
<dbReference type="SUPFAM" id="SSF57850">
    <property type="entry name" value="RING/U-box"/>
    <property type="match status" value="1"/>
</dbReference>
<evidence type="ECO:0000256" key="2">
    <source>
        <dbReference type="ARBA" id="ARBA00022771"/>
    </source>
</evidence>
<proteinExistence type="predicted"/>
<gene>
    <name evidence="6" type="ORF">HERI1096_LOCUS15437</name>
</gene>
<evidence type="ECO:0000259" key="5">
    <source>
        <dbReference type="PROSITE" id="PS50089"/>
    </source>
</evidence>
<dbReference type="InterPro" id="IPR013083">
    <property type="entry name" value="Znf_RING/FYVE/PHD"/>
</dbReference>
<keyword evidence="2 4" id="KW-0863">Zinc-finger</keyword>
<evidence type="ECO:0000256" key="3">
    <source>
        <dbReference type="ARBA" id="ARBA00022833"/>
    </source>
</evidence>